<keyword evidence="3" id="KW-1185">Reference proteome</keyword>
<dbReference type="EMBL" id="GL348713">
    <property type="protein sequence ID" value="EFH66695.1"/>
    <property type="molecule type" value="Genomic_DNA"/>
</dbReference>
<keyword evidence="1" id="KW-0472">Membrane</keyword>
<evidence type="ECO:0000313" key="3">
    <source>
        <dbReference type="Proteomes" id="UP000008694"/>
    </source>
</evidence>
<accession>D7KJZ8</accession>
<name>D7KJZ8_ARALL</name>
<evidence type="ECO:0000256" key="1">
    <source>
        <dbReference type="SAM" id="Phobius"/>
    </source>
</evidence>
<dbReference type="HOGENOM" id="CLU_1005913_0_0_1"/>
<gene>
    <name evidence="2" type="ORF">ARALYDRAFT_679900</name>
</gene>
<organism evidence="3">
    <name type="scientific">Arabidopsis lyrata subsp. lyrata</name>
    <name type="common">Lyre-leaved rock-cress</name>
    <dbReference type="NCBI Taxonomy" id="81972"/>
    <lineage>
        <taxon>Eukaryota</taxon>
        <taxon>Viridiplantae</taxon>
        <taxon>Streptophyta</taxon>
        <taxon>Embryophyta</taxon>
        <taxon>Tracheophyta</taxon>
        <taxon>Spermatophyta</taxon>
        <taxon>Magnoliopsida</taxon>
        <taxon>eudicotyledons</taxon>
        <taxon>Gunneridae</taxon>
        <taxon>Pentapetalae</taxon>
        <taxon>rosids</taxon>
        <taxon>malvids</taxon>
        <taxon>Brassicales</taxon>
        <taxon>Brassicaceae</taxon>
        <taxon>Camelineae</taxon>
        <taxon>Arabidopsis</taxon>
    </lineage>
</organism>
<dbReference type="Proteomes" id="UP000008694">
    <property type="component" value="Unassembled WGS sequence"/>
</dbReference>
<evidence type="ECO:0000313" key="2">
    <source>
        <dbReference type="EMBL" id="EFH66695.1"/>
    </source>
</evidence>
<feature type="transmembrane region" description="Helical" evidence="1">
    <location>
        <begin position="252"/>
        <end position="276"/>
    </location>
</feature>
<keyword evidence="1" id="KW-0812">Transmembrane</keyword>
<keyword evidence="1" id="KW-1133">Transmembrane helix</keyword>
<reference evidence="3" key="1">
    <citation type="journal article" date="2011" name="Nat. Genet.">
        <title>The Arabidopsis lyrata genome sequence and the basis of rapid genome size change.</title>
        <authorList>
            <person name="Hu T.T."/>
            <person name="Pattyn P."/>
            <person name="Bakker E.G."/>
            <person name="Cao J."/>
            <person name="Cheng J.-F."/>
            <person name="Clark R.M."/>
            <person name="Fahlgren N."/>
            <person name="Fawcett J.A."/>
            <person name="Grimwood J."/>
            <person name="Gundlach H."/>
            <person name="Haberer G."/>
            <person name="Hollister J.D."/>
            <person name="Ossowski S."/>
            <person name="Ottilar R.P."/>
            <person name="Salamov A.A."/>
            <person name="Schneeberger K."/>
            <person name="Spannagl M."/>
            <person name="Wang X."/>
            <person name="Yang L."/>
            <person name="Nasrallah M.E."/>
            <person name="Bergelson J."/>
            <person name="Carrington J.C."/>
            <person name="Gaut B.S."/>
            <person name="Schmutz J."/>
            <person name="Mayer K.F.X."/>
            <person name="Van de Peer Y."/>
            <person name="Grigoriev I.V."/>
            <person name="Nordborg M."/>
            <person name="Weigel D."/>
            <person name="Guo Y.-L."/>
        </authorList>
    </citation>
    <scope>NUCLEOTIDE SEQUENCE [LARGE SCALE GENOMIC DNA]</scope>
    <source>
        <strain evidence="3">cv. MN47</strain>
    </source>
</reference>
<proteinExistence type="predicted"/>
<sequence length="277" mass="30198">MSMRPKPVGWSNPTLKNSGLGLKNICSRKKLGLSGRLGAGSARGVCINSFQLLLEVFFSLGFLLGFEILRSRCGASVFGGPSLGGGLPMISGCSRVFARNFVFPPCLVVLLAVRLETRGKSLFFSPLRQLFGLVFSSNGLSRWVLSCSLILFVVCVVGLVDLMLRLSPLDFVWFMVGQVRAWVCHSDGSSLQVLVVGFKAQQWCRSPILLLRGRDWSLSVDGFDWFALSAFVFKVFFELSFAQALYLSGVDVLVFVAVLCCGLVSLYVLSGCCLLCS</sequence>
<dbReference type="AlphaFoldDB" id="D7KJZ8"/>
<dbReference type="Gramene" id="Al_scaffold_0001_2223">
    <property type="protein sequence ID" value="Al_scaffold_0001_2223"/>
    <property type="gene ID" value="Al_scaffold_0001_2223"/>
</dbReference>
<feature type="transmembrane region" description="Helical" evidence="1">
    <location>
        <begin position="143"/>
        <end position="164"/>
    </location>
</feature>
<protein>
    <submittedName>
        <fullName evidence="2">Predicted protein</fullName>
    </submittedName>
</protein>
<feature type="transmembrane region" description="Helical" evidence="1">
    <location>
        <begin position="222"/>
        <end position="246"/>
    </location>
</feature>